<dbReference type="GO" id="GO:0005524">
    <property type="term" value="F:ATP binding"/>
    <property type="evidence" value="ECO:0007669"/>
    <property type="project" value="UniProtKB-KW"/>
</dbReference>
<dbReference type="Gene3D" id="2.10.220.10">
    <property type="entry name" value="Hormone Receptor, Insulin-like Growth Factor Receptor 1, Chain A, domain 2"/>
    <property type="match status" value="1"/>
</dbReference>
<keyword evidence="18" id="KW-1185">Reference proteome</keyword>
<keyword evidence="9" id="KW-1133">Transmembrane helix</keyword>
<dbReference type="InterPro" id="IPR006212">
    <property type="entry name" value="Furin_repeat"/>
</dbReference>
<dbReference type="Gene3D" id="3.80.20.20">
    <property type="entry name" value="Receptor L-domain"/>
    <property type="match status" value="1"/>
</dbReference>
<evidence type="ECO:0000256" key="10">
    <source>
        <dbReference type="ARBA" id="ARBA00023136"/>
    </source>
</evidence>
<keyword evidence="6" id="KW-0547">Nucleotide-binding</keyword>
<evidence type="ECO:0000259" key="15">
    <source>
        <dbReference type="Pfam" id="PF00757"/>
    </source>
</evidence>
<evidence type="ECO:0000313" key="17">
    <source>
        <dbReference type="EMBL" id="GFN94013.1"/>
    </source>
</evidence>
<evidence type="ECO:0000259" key="16">
    <source>
        <dbReference type="Pfam" id="PF01030"/>
    </source>
</evidence>
<evidence type="ECO:0000256" key="9">
    <source>
        <dbReference type="ARBA" id="ARBA00022989"/>
    </source>
</evidence>
<evidence type="ECO:0000256" key="2">
    <source>
        <dbReference type="ARBA" id="ARBA00011902"/>
    </source>
</evidence>
<dbReference type="AlphaFoldDB" id="A0AAV3ZJE2"/>
<organism evidence="17 18">
    <name type="scientific">Plakobranchus ocellatus</name>
    <dbReference type="NCBI Taxonomy" id="259542"/>
    <lineage>
        <taxon>Eukaryota</taxon>
        <taxon>Metazoa</taxon>
        <taxon>Spiralia</taxon>
        <taxon>Lophotrochozoa</taxon>
        <taxon>Mollusca</taxon>
        <taxon>Gastropoda</taxon>
        <taxon>Heterobranchia</taxon>
        <taxon>Euthyneura</taxon>
        <taxon>Panpulmonata</taxon>
        <taxon>Sacoglossa</taxon>
        <taxon>Placobranchoidea</taxon>
        <taxon>Plakobranchidae</taxon>
        <taxon>Plakobranchus</taxon>
    </lineage>
</organism>
<evidence type="ECO:0000256" key="4">
    <source>
        <dbReference type="ARBA" id="ARBA00022679"/>
    </source>
</evidence>
<name>A0AAV3ZJE2_9GAST</name>
<dbReference type="EC" id="2.7.10.1" evidence="2"/>
<evidence type="ECO:0000256" key="12">
    <source>
        <dbReference type="ARBA" id="ARBA00023170"/>
    </source>
</evidence>
<keyword evidence="12 17" id="KW-0675">Receptor</keyword>
<evidence type="ECO:0000256" key="13">
    <source>
        <dbReference type="ARBA" id="ARBA00023180"/>
    </source>
</evidence>
<proteinExistence type="predicted"/>
<accession>A0AAV3ZJE2</accession>
<keyword evidence="3" id="KW-0597">Phosphoprotein</keyword>
<evidence type="ECO:0000256" key="1">
    <source>
        <dbReference type="ARBA" id="ARBA00004479"/>
    </source>
</evidence>
<dbReference type="InterPro" id="IPR000494">
    <property type="entry name" value="Rcpt_L-dom"/>
</dbReference>
<keyword evidence="7" id="KW-0418">Kinase</keyword>
<keyword evidence="5" id="KW-0812">Transmembrane</keyword>
<dbReference type="InterPro" id="IPR009030">
    <property type="entry name" value="Growth_fac_rcpt_cys_sf"/>
</dbReference>
<keyword evidence="4" id="KW-0808">Transferase</keyword>
<keyword evidence="8" id="KW-0067">ATP-binding</keyword>
<dbReference type="Pfam" id="PF01030">
    <property type="entry name" value="Recep_L_domain"/>
    <property type="match status" value="1"/>
</dbReference>
<comment type="catalytic activity">
    <reaction evidence="14">
        <text>L-tyrosyl-[protein] + ATP = O-phospho-L-tyrosyl-[protein] + ADP + H(+)</text>
        <dbReference type="Rhea" id="RHEA:10596"/>
        <dbReference type="Rhea" id="RHEA-COMP:10136"/>
        <dbReference type="Rhea" id="RHEA-COMP:20101"/>
        <dbReference type="ChEBI" id="CHEBI:15378"/>
        <dbReference type="ChEBI" id="CHEBI:30616"/>
        <dbReference type="ChEBI" id="CHEBI:46858"/>
        <dbReference type="ChEBI" id="CHEBI:61978"/>
        <dbReference type="ChEBI" id="CHEBI:456216"/>
        <dbReference type="EC" id="2.7.10.1"/>
    </reaction>
</comment>
<evidence type="ECO:0000256" key="14">
    <source>
        <dbReference type="ARBA" id="ARBA00051243"/>
    </source>
</evidence>
<evidence type="ECO:0000256" key="3">
    <source>
        <dbReference type="ARBA" id="ARBA00022553"/>
    </source>
</evidence>
<reference evidence="17 18" key="1">
    <citation type="journal article" date="2021" name="Elife">
        <title>Chloroplast acquisition without the gene transfer in kleptoplastic sea slugs, Plakobranchus ocellatus.</title>
        <authorList>
            <person name="Maeda T."/>
            <person name="Takahashi S."/>
            <person name="Yoshida T."/>
            <person name="Shimamura S."/>
            <person name="Takaki Y."/>
            <person name="Nagai Y."/>
            <person name="Toyoda A."/>
            <person name="Suzuki Y."/>
            <person name="Arimoto A."/>
            <person name="Ishii H."/>
            <person name="Satoh N."/>
            <person name="Nishiyama T."/>
            <person name="Hasebe M."/>
            <person name="Maruyama T."/>
            <person name="Minagawa J."/>
            <person name="Obokata J."/>
            <person name="Shigenobu S."/>
        </authorList>
    </citation>
    <scope>NUCLEOTIDE SEQUENCE [LARGE SCALE GENOMIC DNA]</scope>
</reference>
<dbReference type="EMBL" id="BLXT01002395">
    <property type="protein sequence ID" value="GFN94013.1"/>
    <property type="molecule type" value="Genomic_DNA"/>
</dbReference>
<evidence type="ECO:0000256" key="11">
    <source>
        <dbReference type="ARBA" id="ARBA00023137"/>
    </source>
</evidence>
<comment type="subcellular location">
    <subcellularLocation>
        <location evidence="1">Membrane</location>
        <topology evidence="1">Single-pass type I membrane protein</topology>
    </subcellularLocation>
</comment>
<comment type="caution">
    <text evidence="17">The sequence shown here is derived from an EMBL/GenBank/DDBJ whole genome shotgun (WGS) entry which is preliminary data.</text>
</comment>
<dbReference type="InterPro" id="IPR006211">
    <property type="entry name" value="Furin-like_Cys-rich_dom"/>
</dbReference>
<keyword evidence="11" id="KW-0829">Tyrosine-protein kinase</keyword>
<dbReference type="SMART" id="SM00261">
    <property type="entry name" value="FU"/>
    <property type="match status" value="1"/>
</dbReference>
<feature type="non-terminal residue" evidence="17">
    <location>
        <position position="370"/>
    </location>
</feature>
<evidence type="ECO:0000256" key="8">
    <source>
        <dbReference type="ARBA" id="ARBA00022840"/>
    </source>
</evidence>
<gene>
    <name evidence="17" type="ORF">PoB_002051900</name>
</gene>
<feature type="domain" description="Furin-like cysteine-rich" evidence="15">
    <location>
        <begin position="183"/>
        <end position="370"/>
    </location>
</feature>
<dbReference type="Pfam" id="PF00757">
    <property type="entry name" value="Furin-like"/>
    <property type="match status" value="1"/>
</dbReference>
<keyword evidence="10" id="KW-0472">Membrane</keyword>
<evidence type="ECO:0000256" key="6">
    <source>
        <dbReference type="ARBA" id="ARBA00022741"/>
    </source>
</evidence>
<dbReference type="GO" id="GO:0004714">
    <property type="term" value="F:transmembrane receptor protein tyrosine kinase activity"/>
    <property type="evidence" value="ECO:0007669"/>
    <property type="project" value="UniProtKB-EC"/>
</dbReference>
<keyword evidence="13" id="KW-0325">Glycoprotein</keyword>
<dbReference type="InterPro" id="IPR036941">
    <property type="entry name" value="Rcpt_L-dom_sf"/>
</dbReference>
<sequence>MNSVTSTVSGRKQRIDMRRIVRAAMDSCRDTLILFCSNTVIQCDLENFTQLENCTVIEGSLAIVQISIFTKEDYANLSFPHLREITGYLLISRAFGLHSLRRLLPNLAVIRGQKLFRNTFALAVHDNPDLQDLGLVSLTNITNGAVRLSQNKKLCNIETIDWGMLAPKVPKEKHVFKDNREEKMCPNVCNRSCVVEPNSQKRRCWNSEADGCQKGPGFGRMCPSKQPCPKDEQCCHTFCAGGCTGLGPSNCIACEHVIFKRKCEPFCPPSTYLFAGRRCLTDVECLSIGRQISDSSLAMSSSSLPLSITQQLQGTSPSNRSQFFDMEMMPKLLRPRVGNGLCVFKCPEGYTLEEKPSGPECVECTDVCPK</sequence>
<dbReference type="Proteomes" id="UP000735302">
    <property type="component" value="Unassembled WGS sequence"/>
</dbReference>
<dbReference type="CDD" id="cd00064">
    <property type="entry name" value="FU"/>
    <property type="match status" value="1"/>
</dbReference>
<evidence type="ECO:0000256" key="7">
    <source>
        <dbReference type="ARBA" id="ARBA00022777"/>
    </source>
</evidence>
<dbReference type="SUPFAM" id="SSF57184">
    <property type="entry name" value="Growth factor receptor domain"/>
    <property type="match status" value="1"/>
</dbReference>
<dbReference type="SUPFAM" id="SSF52058">
    <property type="entry name" value="L domain-like"/>
    <property type="match status" value="1"/>
</dbReference>
<feature type="domain" description="Receptor L-domain" evidence="16">
    <location>
        <begin position="53"/>
        <end position="165"/>
    </location>
</feature>
<protein>
    <recommendedName>
        <fullName evidence="2">receptor protein-tyrosine kinase</fullName>
        <ecNumber evidence="2">2.7.10.1</ecNumber>
    </recommendedName>
</protein>
<evidence type="ECO:0000313" key="18">
    <source>
        <dbReference type="Proteomes" id="UP000735302"/>
    </source>
</evidence>
<dbReference type="GO" id="GO:0016020">
    <property type="term" value="C:membrane"/>
    <property type="evidence" value="ECO:0007669"/>
    <property type="project" value="UniProtKB-SubCell"/>
</dbReference>
<evidence type="ECO:0000256" key="5">
    <source>
        <dbReference type="ARBA" id="ARBA00022692"/>
    </source>
</evidence>